<feature type="transmembrane region" description="Helical" evidence="9">
    <location>
        <begin position="31"/>
        <end position="52"/>
    </location>
</feature>
<proteinExistence type="inferred from homology"/>
<keyword evidence="5 9" id="KW-1133">Transmembrane helix</keyword>
<dbReference type="InterPro" id="IPR037185">
    <property type="entry name" value="EmrE-like"/>
</dbReference>
<keyword evidence="4 8" id="KW-0812">Transmembrane</keyword>
<comment type="similarity">
    <text evidence="7 8">Belongs to the drug/metabolite transporter (DMT) superfamily. Small multidrug resistance (SMR) (TC 2.A.7.1) family.</text>
</comment>
<comment type="caution">
    <text evidence="10">The sequence shown here is derived from an EMBL/GenBank/DDBJ whole genome shotgun (WGS) entry which is preliminary data.</text>
</comment>
<reference evidence="10" key="1">
    <citation type="journal article" date="2014" name="Int. J. Syst. Evol. Microbiol.">
        <title>Complete genome of a new Firmicutes species belonging to the dominant human colonic microbiota ('Ruminococcus bicirculans') reveals two chromosomes and a selective capacity to utilize plant glucans.</title>
        <authorList>
            <consortium name="NISC Comparative Sequencing Program"/>
            <person name="Wegmann U."/>
            <person name="Louis P."/>
            <person name="Goesmann A."/>
            <person name="Henrissat B."/>
            <person name="Duncan S.H."/>
            <person name="Flint H.J."/>
        </authorList>
    </citation>
    <scope>NUCLEOTIDE SEQUENCE</scope>
    <source>
        <strain evidence="10">NBRC 109915</strain>
    </source>
</reference>
<dbReference type="SUPFAM" id="SSF103481">
    <property type="entry name" value="Multidrug resistance efflux transporter EmrE"/>
    <property type="match status" value="1"/>
</dbReference>
<evidence type="ECO:0000313" key="10">
    <source>
        <dbReference type="EMBL" id="GLQ26723.1"/>
    </source>
</evidence>
<dbReference type="Pfam" id="PF00893">
    <property type="entry name" value="Multi_Drug_Res"/>
    <property type="match status" value="1"/>
</dbReference>
<evidence type="ECO:0000256" key="6">
    <source>
        <dbReference type="ARBA" id="ARBA00023136"/>
    </source>
</evidence>
<feature type="transmembrane region" description="Helical" evidence="9">
    <location>
        <begin position="6"/>
        <end position="24"/>
    </location>
</feature>
<keyword evidence="6 9" id="KW-0472">Membrane</keyword>
<evidence type="ECO:0000256" key="1">
    <source>
        <dbReference type="ARBA" id="ARBA00004651"/>
    </source>
</evidence>
<dbReference type="Proteomes" id="UP001161388">
    <property type="component" value="Unassembled WGS sequence"/>
</dbReference>
<accession>A0ABQ5VI52</accession>
<comment type="subcellular location">
    <subcellularLocation>
        <location evidence="1 8">Cell membrane</location>
        <topology evidence="1 8">Multi-pass membrane protein</topology>
    </subcellularLocation>
</comment>
<protein>
    <submittedName>
        <fullName evidence="10">Multidrug transporter</fullName>
    </submittedName>
</protein>
<keyword evidence="3" id="KW-1003">Cell membrane</keyword>
<keyword evidence="11" id="KW-1185">Reference proteome</keyword>
<evidence type="ECO:0000256" key="7">
    <source>
        <dbReference type="ARBA" id="ARBA00038032"/>
    </source>
</evidence>
<dbReference type="PANTHER" id="PTHR30561">
    <property type="entry name" value="SMR FAMILY PROTON-DEPENDENT DRUG EFFLUX TRANSPORTER SUGE"/>
    <property type="match status" value="1"/>
</dbReference>
<feature type="transmembrane region" description="Helical" evidence="9">
    <location>
        <begin position="58"/>
        <end position="80"/>
    </location>
</feature>
<evidence type="ECO:0000256" key="8">
    <source>
        <dbReference type="RuleBase" id="RU003942"/>
    </source>
</evidence>
<evidence type="ECO:0000256" key="4">
    <source>
        <dbReference type="ARBA" id="ARBA00022692"/>
    </source>
</evidence>
<dbReference type="RefSeq" id="WP_284372158.1">
    <property type="nucleotide sequence ID" value="NZ_BAABWP010000001.1"/>
</dbReference>
<sequence>MPAHYIWLFFAILTETLGTTALQASQQFTRFWPALAVVVFYGLSFYCMSFALRAMPVGIVYAIWSGLGIVLIAGIGFVLFGQKLDMPALLGLALIISGILIIHLFSASNTH</sequence>
<feature type="transmembrane region" description="Helical" evidence="9">
    <location>
        <begin position="87"/>
        <end position="106"/>
    </location>
</feature>
<organism evidence="10 11">
    <name type="scientific">Sulfitobacter pacificus</name>
    <dbReference type="NCBI Taxonomy" id="1499314"/>
    <lineage>
        <taxon>Bacteria</taxon>
        <taxon>Pseudomonadati</taxon>
        <taxon>Pseudomonadota</taxon>
        <taxon>Alphaproteobacteria</taxon>
        <taxon>Rhodobacterales</taxon>
        <taxon>Roseobacteraceae</taxon>
        <taxon>Sulfitobacter</taxon>
    </lineage>
</organism>
<evidence type="ECO:0000256" key="9">
    <source>
        <dbReference type="SAM" id="Phobius"/>
    </source>
</evidence>
<evidence type="ECO:0000256" key="2">
    <source>
        <dbReference type="ARBA" id="ARBA00022448"/>
    </source>
</evidence>
<evidence type="ECO:0000313" key="11">
    <source>
        <dbReference type="Proteomes" id="UP001161388"/>
    </source>
</evidence>
<dbReference type="EMBL" id="BSNL01000001">
    <property type="protein sequence ID" value="GLQ26723.1"/>
    <property type="molecule type" value="Genomic_DNA"/>
</dbReference>
<dbReference type="InterPro" id="IPR000390">
    <property type="entry name" value="Small_drug/metabolite_transptr"/>
</dbReference>
<evidence type="ECO:0000256" key="5">
    <source>
        <dbReference type="ARBA" id="ARBA00022989"/>
    </source>
</evidence>
<reference evidence="10" key="2">
    <citation type="submission" date="2023-01" db="EMBL/GenBank/DDBJ databases">
        <title>Draft genome sequence of Sulfitobacter pacificus strain NBRC 109915.</title>
        <authorList>
            <person name="Sun Q."/>
            <person name="Mori K."/>
        </authorList>
    </citation>
    <scope>NUCLEOTIDE SEQUENCE</scope>
    <source>
        <strain evidence="10">NBRC 109915</strain>
    </source>
</reference>
<name>A0ABQ5VI52_9RHOB</name>
<gene>
    <name evidence="10" type="primary">qacE</name>
    <name evidence="10" type="ORF">GCM10007927_15260</name>
</gene>
<dbReference type="Gene3D" id="1.10.3730.20">
    <property type="match status" value="1"/>
</dbReference>
<keyword evidence="2" id="KW-0813">Transport</keyword>
<evidence type="ECO:0000256" key="3">
    <source>
        <dbReference type="ARBA" id="ARBA00022475"/>
    </source>
</evidence>
<dbReference type="InterPro" id="IPR045324">
    <property type="entry name" value="Small_multidrug_res"/>
</dbReference>
<dbReference type="PANTHER" id="PTHR30561:SF1">
    <property type="entry name" value="MULTIDRUG TRANSPORTER EMRE"/>
    <property type="match status" value="1"/>
</dbReference>